<keyword evidence="2" id="KW-0328">Glycosyltransferase</keyword>
<dbReference type="InterPro" id="IPR050256">
    <property type="entry name" value="Glycosyltransferase_2"/>
</dbReference>
<sequence>MHPSLSIVLPVYNEARIAREIATRVASFAATHPDYELLLVDDGSVDDTTTILCEIFTKARMPNVSLLHYSPHRGKGSAVLFGFQRCGGTFVCFTDGDLIFPLDYLDRIAEELKESEVVIGSRSRCRASQGTRNLLRRFFSIGYNWLVRLLLGLPYVDTQAGLKGLRAESAEWLFPLLRYSTGFSFDVELLFFGKEAGSLSAFPFPTGIW</sequence>
<dbReference type="Pfam" id="PF00535">
    <property type="entry name" value="Glycos_transf_2"/>
    <property type="match status" value="1"/>
</dbReference>
<name>A0A5E6MDQ2_9BACT</name>
<dbReference type="EMBL" id="CABFVA020000089">
    <property type="protein sequence ID" value="VVM07342.1"/>
    <property type="molecule type" value="Genomic_DNA"/>
</dbReference>
<dbReference type="EC" id="2.4.-.-" evidence="2"/>
<evidence type="ECO:0000259" key="1">
    <source>
        <dbReference type="Pfam" id="PF00535"/>
    </source>
</evidence>
<dbReference type="AlphaFoldDB" id="A0A5E6MDQ2"/>
<evidence type="ECO:0000313" key="3">
    <source>
        <dbReference type="Proteomes" id="UP000334923"/>
    </source>
</evidence>
<feature type="domain" description="Glycosyltransferase 2-like" evidence="1">
    <location>
        <begin position="6"/>
        <end position="166"/>
    </location>
</feature>
<dbReference type="InterPro" id="IPR001173">
    <property type="entry name" value="Glyco_trans_2-like"/>
</dbReference>
<dbReference type="Gene3D" id="3.90.550.10">
    <property type="entry name" value="Spore Coat Polysaccharide Biosynthesis Protein SpsA, Chain A"/>
    <property type="match status" value="1"/>
</dbReference>
<gene>
    <name evidence="2" type="primary">csbB</name>
    <name evidence="2" type="ORF">MAMT_01699</name>
</gene>
<dbReference type="OrthoDB" id="9810303at2"/>
<reference evidence="2 3" key="1">
    <citation type="submission" date="2019-09" db="EMBL/GenBank/DDBJ databases">
        <authorList>
            <person name="Cremers G."/>
        </authorList>
    </citation>
    <scope>NUCLEOTIDE SEQUENCE [LARGE SCALE GENOMIC DNA]</scope>
    <source>
        <strain evidence="2">4A</strain>
    </source>
</reference>
<dbReference type="PANTHER" id="PTHR48090:SF7">
    <property type="entry name" value="RFBJ PROTEIN"/>
    <property type="match status" value="1"/>
</dbReference>
<dbReference type="PANTHER" id="PTHR48090">
    <property type="entry name" value="UNDECAPRENYL-PHOSPHATE 4-DEOXY-4-FORMAMIDO-L-ARABINOSE TRANSFERASE-RELATED"/>
    <property type="match status" value="1"/>
</dbReference>
<protein>
    <submittedName>
        <fullName evidence="2">Glycosyltransferase CsbB</fullName>
        <ecNumber evidence="2">2.4.-.-</ecNumber>
    </submittedName>
</protein>
<dbReference type="RefSeq" id="WP_142660512.1">
    <property type="nucleotide sequence ID" value="NZ_CABFVA020000089.1"/>
</dbReference>
<dbReference type="SUPFAM" id="SSF53448">
    <property type="entry name" value="Nucleotide-diphospho-sugar transferases"/>
    <property type="match status" value="1"/>
</dbReference>
<proteinExistence type="predicted"/>
<evidence type="ECO:0000313" key="2">
    <source>
        <dbReference type="EMBL" id="VVM07342.1"/>
    </source>
</evidence>
<keyword evidence="2" id="KW-0808">Transferase</keyword>
<dbReference type="InterPro" id="IPR029044">
    <property type="entry name" value="Nucleotide-diphossugar_trans"/>
</dbReference>
<dbReference type="CDD" id="cd04179">
    <property type="entry name" value="DPM_DPG-synthase_like"/>
    <property type="match status" value="1"/>
</dbReference>
<dbReference type="GO" id="GO:0016757">
    <property type="term" value="F:glycosyltransferase activity"/>
    <property type="evidence" value="ECO:0007669"/>
    <property type="project" value="UniProtKB-KW"/>
</dbReference>
<organism evidence="2 3">
    <name type="scientific">Methylacidimicrobium tartarophylax</name>
    <dbReference type="NCBI Taxonomy" id="1041768"/>
    <lineage>
        <taxon>Bacteria</taxon>
        <taxon>Pseudomonadati</taxon>
        <taxon>Verrucomicrobiota</taxon>
        <taxon>Methylacidimicrobium</taxon>
    </lineage>
</organism>
<accession>A0A5E6MDQ2</accession>
<keyword evidence="3" id="KW-1185">Reference proteome</keyword>
<dbReference type="Proteomes" id="UP000334923">
    <property type="component" value="Unassembled WGS sequence"/>
</dbReference>